<keyword evidence="4 9" id="KW-0732">Signal</keyword>
<name>A0A8H4ZGG0_9HYPO</name>
<evidence type="ECO:0000256" key="2">
    <source>
        <dbReference type="ARBA" id="ARBA00013095"/>
    </source>
</evidence>
<protein>
    <recommendedName>
        <fullName evidence="2">cutinase</fullName>
        <ecNumber evidence="2">3.1.1.74</ecNumber>
    </recommendedName>
</protein>
<dbReference type="GO" id="GO:0050525">
    <property type="term" value="F:cutinase activity"/>
    <property type="evidence" value="ECO:0007669"/>
    <property type="project" value="UniProtKB-EC"/>
</dbReference>
<dbReference type="InterPro" id="IPR000675">
    <property type="entry name" value="Cutinase/axe"/>
</dbReference>
<comment type="caution">
    <text evidence="10">The sequence shown here is derived from an EMBL/GenBank/DDBJ whole genome shotgun (WGS) entry which is preliminary data.</text>
</comment>
<dbReference type="PANTHER" id="PTHR48250">
    <property type="entry name" value="CUTINASE 2-RELATED"/>
    <property type="match status" value="1"/>
</dbReference>
<dbReference type="PANTHER" id="PTHR48250:SF2">
    <property type="entry name" value="CUTINASE"/>
    <property type="match status" value="1"/>
</dbReference>
<evidence type="ECO:0000313" key="10">
    <source>
        <dbReference type="EMBL" id="KAF5246194.1"/>
    </source>
</evidence>
<evidence type="ECO:0000256" key="3">
    <source>
        <dbReference type="ARBA" id="ARBA00022487"/>
    </source>
</evidence>
<feature type="signal peptide" evidence="9">
    <location>
        <begin position="1"/>
        <end position="21"/>
    </location>
</feature>
<comment type="similarity">
    <text evidence="1">Belongs to the cutinase family.</text>
</comment>
<evidence type="ECO:0000256" key="7">
    <source>
        <dbReference type="ARBA" id="ARBA00034045"/>
    </source>
</evidence>
<dbReference type="EMBL" id="JABEVY010000154">
    <property type="protein sequence ID" value="KAF5246194.1"/>
    <property type="molecule type" value="Genomic_DNA"/>
</dbReference>
<evidence type="ECO:0000256" key="5">
    <source>
        <dbReference type="ARBA" id="ARBA00022801"/>
    </source>
</evidence>
<evidence type="ECO:0000256" key="9">
    <source>
        <dbReference type="SAM" id="SignalP"/>
    </source>
</evidence>
<proteinExistence type="inferred from homology"/>
<organism evidence="10 11">
    <name type="scientific">Fusarium anthophilum</name>
    <dbReference type="NCBI Taxonomy" id="48485"/>
    <lineage>
        <taxon>Eukaryota</taxon>
        <taxon>Fungi</taxon>
        <taxon>Dikarya</taxon>
        <taxon>Ascomycota</taxon>
        <taxon>Pezizomycotina</taxon>
        <taxon>Sordariomycetes</taxon>
        <taxon>Hypocreomycetidae</taxon>
        <taxon>Hypocreales</taxon>
        <taxon>Nectriaceae</taxon>
        <taxon>Fusarium</taxon>
        <taxon>Fusarium fujikuroi species complex</taxon>
    </lineage>
</organism>
<evidence type="ECO:0000256" key="8">
    <source>
        <dbReference type="PIRSR" id="PIRSR611150-2"/>
    </source>
</evidence>
<accession>A0A8H4ZGG0</accession>
<comment type="catalytic activity">
    <reaction evidence="7">
        <text>cutin + H2O = cutin monomers.</text>
        <dbReference type="EC" id="3.1.1.74"/>
    </reaction>
</comment>
<sequence length="181" mass="19551">MKPTHTLIALAALIYAAPVVEQPMSLAIPGLDTHFQPHVKRCKKGPPKYEGRHPYGNQTYNQIDDGTPCRNVTMIFARGLKQKGNVGKVGDDGPMIFNHLAELIGPENLAIAGVNFKANIRDWVAPNKSKGGLIMAELVKRAATKCPNTKIVLAGYSVGGKVLHKAAENLSEEMTQRITAG</sequence>
<dbReference type="SUPFAM" id="SSF53474">
    <property type="entry name" value="alpha/beta-Hydrolases"/>
    <property type="match status" value="1"/>
</dbReference>
<keyword evidence="5" id="KW-0378">Hydrolase</keyword>
<evidence type="ECO:0000313" key="11">
    <source>
        <dbReference type="Proteomes" id="UP000573603"/>
    </source>
</evidence>
<evidence type="ECO:0000256" key="1">
    <source>
        <dbReference type="ARBA" id="ARBA00007534"/>
    </source>
</evidence>
<reference evidence="10 11" key="1">
    <citation type="journal article" date="2020" name="BMC Genomics">
        <title>Correction to: Identification and distribution of gene clusters required for synthesis of sphingolipid metabolism inhibitors in diverse species of the filamentous fungus Fusarium.</title>
        <authorList>
            <person name="Kim H.S."/>
            <person name="Lohmar J.M."/>
            <person name="Busman M."/>
            <person name="Brown D.W."/>
            <person name="Naumann T.A."/>
            <person name="Divon H.H."/>
            <person name="Lysoe E."/>
            <person name="Uhlig S."/>
            <person name="Proctor R.H."/>
        </authorList>
    </citation>
    <scope>NUCLEOTIDE SEQUENCE [LARGE SCALE GENOMIC DNA]</scope>
    <source>
        <strain evidence="10 11">NRRL 25214</strain>
    </source>
</reference>
<dbReference type="InterPro" id="IPR011150">
    <property type="entry name" value="Cutinase_monf"/>
</dbReference>
<dbReference type="Gene3D" id="3.40.50.1820">
    <property type="entry name" value="alpha/beta hydrolase"/>
    <property type="match status" value="1"/>
</dbReference>
<dbReference type="InterPro" id="IPR029058">
    <property type="entry name" value="AB_hydrolase_fold"/>
</dbReference>
<evidence type="ECO:0000256" key="6">
    <source>
        <dbReference type="ARBA" id="ARBA00023157"/>
    </source>
</evidence>
<dbReference type="GO" id="GO:0005576">
    <property type="term" value="C:extracellular region"/>
    <property type="evidence" value="ECO:0007669"/>
    <property type="project" value="InterPro"/>
</dbReference>
<keyword evidence="6 8" id="KW-1015">Disulfide bond</keyword>
<evidence type="ECO:0000256" key="4">
    <source>
        <dbReference type="ARBA" id="ARBA00022729"/>
    </source>
</evidence>
<gene>
    <name evidence="10" type="ORF">FANTH_6961</name>
</gene>
<keyword evidence="3" id="KW-0719">Serine esterase</keyword>
<dbReference type="Pfam" id="PF01083">
    <property type="entry name" value="Cutinase"/>
    <property type="match status" value="1"/>
</dbReference>
<dbReference type="AlphaFoldDB" id="A0A8H4ZGG0"/>
<keyword evidence="11" id="KW-1185">Reference proteome</keyword>
<feature type="chain" id="PRO_5034834154" description="cutinase" evidence="9">
    <location>
        <begin position="22"/>
        <end position="181"/>
    </location>
</feature>
<feature type="disulfide bond" evidence="8">
    <location>
        <begin position="69"/>
        <end position="146"/>
    </location>
</feature>
<dbReference type="Proteomes" id="UP000573603">
    <property type="component" value="Unassembled WGS sequence"/>
</dbReference>
<dbReference type="EC" id="3.1.1.74" evidence="2"/>
<dbReference type="GO" id="GO:0016052">
    <property type="term" value="P:carbohydrate catabolic process"/>
    <property type="evidence" value="ECO:0007669"/>
    <property type="project" value="TreeGrafter"/>
</dbReference>